<keyword evidence="9 11" id="KW-0472">Membrane</keyword>
<evidence type="ECO:0000256" key="7">
    <source>
        <dbReference type="ARBA" id="ARBA00022692"/>
    </source>
</evidence>
<evidence type="ECO:0000256" key="1">
    <source>
        <dbReference type="ARBA" id="ARBA00004651"/>
    </source>
</evidence>
<evidence type="ECO:0000259" key="12">
    <source>
        <dbReference type="Pfam" id="PF02687"/>
    </source>
</evidence>
<dbReference type="Pfam" id="PF02687">
    <property type="entry name" value="FtsX"/>
    <property type="match status" value="1"/>
</dbReference>
<evidence type="ECO:0000256" key="5">
    <source>
        <dbReference type="ARBA" id="ARBA00022448"/>
    </source>
</evidence>
<dbReference type="PANTHER" id="PTHR43738:SF1">
    <property type="entry name" value="HEMIN TRANSPORT SYSTEM PERMEASE PROTEIN HRTB-RELATED"/>
    <property type="match status" value="1"/>
</dbReference>
<dbReference type="Pfam" id="PF12704">
    <property type="entry name" value="MacB_PCD"/>
    <property type="match status" value="1"/>
</dbReference>
<dbReference type="GO" id="GO:0005886">
    <property type="term" value="C:plasma membrane"/>
    <property type="evidence" value="ECO:0007669"/>
    <property type="project" value="UniProtKB-SubCell"/>
</dbReference>
<dbReference type="InterPro" id="IPR051125">
    <property type="entry name" value="ABC-4/HrtB_transporter"/>
</dbReference>
<comment type="subunit">
    <text evidence="3">The complex is composed of two ATP-binding proteins (HrtA), two transmembrane proteins (HrtB) and a solute-binding protein.</text>
</comment>
<feature type="domain" description="MacB-like periplasmic core" evidence="13">
    <location>
        <begin position="16"/>
        <end position="179"/>
    </location>
</feature>
<dbReference type="PANTHER" id="PTHR43738">
    <property type="entry name" value="ABC TRANSPORTER, MEMBRANE PROTEIN"/>
    <property type="match status" value="1"/>
</dbReference>
<evidence type="ECO:0000256" key="9">
    <source>
        <dbReference type="ARBA" id="ARBA00023136"/>
    </source>
</evidence>
<reference evidence="14" key="1">
    <citation type="submission" date="2023-07" db="EMBL/GenBank/DDBJ databases">
        <title>Genome content predicts the carbon catabolic preferences of heterotrophic bacteria.</title>
        <authorList>
            <person name="Gralka M."/>
        </authorList>
    </citation>
    <scope>NUCLEOTIDE SEQUENCE</scope>
    <source>
        <strain evidence="14">E2R20</strain>
    </source>
</reference>
<keyword evidence="5" id="KW-0813">Transport</keyword>
<feature type="transmembrane region" description="Helical" evidence="11">
    <location>
        <begin position="282"/>
        <end position="308"/>
    </location>
</feature>
<evidence type="ECO:0000256" key="11">
    <source>
        <dbReference type="SAM" id="Phobius"/>
    </source>
</evidence>
<name>A0AAW7YLG7_9STAP</name>
<dbReference type="AlphaFoldDB" id="A0AAW7YLG7"/>
<dbReference type="Proteomes" id="UP001170310">
    <property type="component" value="Unassembled WGS sequence"/>
</dbReference>
<comment type="caution">
    <text evidence="14">The sequence shown here is derived from an EMBL/GenBank/DDBJ whole genome shotgun (WGS) entry which is preliminary data.</text>
</comment>
<evidence type="ECO:0000313" key="14">
    <source>
        <dbReference type="EMBL" id="MDO6572542.1"/>
    </source>
</evidence>
<proteinExistence type="inferred from homology"/>
<evidence type="ECO:0000256" key="8">
    <source>
        <dbReference type="ARBA" id="ARBA00022989"/>
    </source>
</evidence>
<comment type="similarity">
    <text evidence="2">Belongs to the ABC-4 integral membrane protein family. HrtB subfamily.</text>
</comment>
<feature type="transmembrane region" description="Helical" evidence="11">
    <location>
        <begin position="314"/>
        <end position="337"/>
    </location>
</feature>
<evidence type="ECO:0000256" key="3">
    <source>
        <dbReference type="ARBA" id="ARBA00011131"/>
    </source>
</evidence>
<evidence type="ECO:0000256" key="10">
    <source>
        <dbReference type="ARBA" id="ARBA00024973"/>
    </source>
</evidence>
<keyword evidence="8 11" id="KW-1133">Transmembrane helix</keyword>
<keyword evidence="6" id="KW-1003">Cell membrane</keyword>
<comment type="subcellular location">
    <subcellularLocation>
        <location evidence="1">Cell membrane</location>
        <topology evidence="1">Multi-pass membrane protein</topology>
    </subcellularLocation>
</comment>
<dbReference type="EMBL" id="JAUOQO010000001">
    <property type="protein sequence ID" value="MDO6572542.1"/>
    <property type="molecule type" value="Genomic_DNA"/>
</dbReference>
<dbReference type="InterPro" id="IPR003838">
    <property type="entry name" value="ABC3_permease_C"/>
</dbReference>
<dbReference type="InterPro" id="IPR025857">
    <property type="entry name" value="MacB_PCD"/>
</dbReference>
<evidence type="ECO:0000256" key="6">
    <source>
        <dbReference type="ARBA" id="ARBA00022475"/>
    </source>
</evidence>
<accession>A0AAW7YLG7</accession>
<evidence type="ECO:0000256" key="4">
    <source>
        <dbReference type="ARBA" id="ARBA00016962"/>
    </source>
</evidence>
<keyword evidence="15" id="KW-1185">Reference proteome</keyword>
<feature type="domain" description="ABC3 transporter permease C-terminal" evidence="12">
    <location>
        <begin position="233"/>
        <end position="344"/>
    </location>
</feature>
<keyword evidence="7 11" id="KW-0812">Transmembrane</keyword>
<dbReference type="RefSeq" id="WP_303519988.1">
    <property type="nucleotide sequence ID" value="NZ_JAUOQO010000001.1"/>
</dbReference>
<comment type="function">
    <text evidence="10">Part of the ABC transporter complex hrt involved in hemin import. Responsible for the translocation of the substrate across the membrane.</text>
</comment>
<feature type="transmembrane region" description="Helical" evidence="11">
    <location>
        <begin position="12"/>
        <end position="36"/>
    </location>
</feature>
<organism evidence="14 15">
    <name type="scientific">Staphylococcus pasteuri_A</name>
    <dbReference type="NCBI Taxonomy" id="3062664"/>
    <lineage>
        <taxon>Bacteria</taxon>
        <taxon>Bacillati</taxon>
        <taxon>Bacillota</taxon>
        <taxon>Bacilli</taxon>
        <taxon>Bacillales</taxon>
        <taxon>Staphylococcaceae</taxon>
        <taxon>Staphylococcus</taxon>
    </lineage>
</organism>
<protein>
    <recommendedName>
        <fullName evidence="4">Putative hemin transport system permease protein HrtB</fullName>
    </recommendedName>
</protein>
<evidence type="ECO:0000259" key="13">
    <source>
        <dbReference type="Pfam" id="PF12704"/>
    </source>
</evidence>
<gene>
    <name evidence="14" type="ORF">Q4528_00045</name>
</gene>
<evidence type="ECO:0000256" key="2">
    <source>
        <dbReference type="ARBA" id="ARBA00008697"/>
    </source>
</evidence>
<sequence length="352" mass="39555">MKLAWNEIKFYKLRYILIMLIIVLLSMMVLFISGLAQGLGRENVSLFSQLKSEHYIIQDMKAPQIEKSQLTKKQQSKVENVINTKPLKMKQQTLNVKGENNEDVLAIDSSLQHKFKLAKGHYPKNYNQIVVNEKLTGKGISIGDKVQFKNQEKAYKVTGFLKDAMYSHSSIVMMNQQGFSNIKGQYATFYPINKLSKHEQQQLKGITGIQVTDENELKDNIASYKAEQAPLTMMIVSLFVISAIVLSAFFYVMTIQKVSEIGILKAIGIKTRHLLKSLTSQILMITLLSVLITVAMIISVSFIIPVTMPFHLAYANYILVIIIFILVACIGSLLSFIKVVKIDPLDAIGGGE</sequence>
<feature type="transmembrane region" description="Helical" evidence="11">
    <location>
        <begin position="231"/>
        <end position="252"/>
    </location>
</feature>
<evidence type="ECO:0000313" key="15">
    <source>
        <dbReference type="Proteomes" id="UP001170310"/>
    </source>
</evidence>